<dbReference type="Pfam" id="PF00440">
    <property type="entry name" value="TetR_N"/>
    <property type="match status" value="1"/>
</dbReference>
<evidence type="ECO:0000256" key="2">
    <source>
        <dbReference type="ARBA" id="ARBA00023125"/>
    </source>
</evidence>
<feature type="DNA-binding region" description="H-T-H motif" evidence="4">
    <location>
        <begin position="40"/>
        <end position="59"/>
    </location>
</feature>
<sequence length="228" mass="25390">MTAAEHSGKRGSGRPPRLSLEAIIDAADRILEAEGPEKLSMRRLANELGAAPMALYYHVRDKDELLLRVLESHARQIPRPDLPADPRERLLATAVLLYELLGERAWIVEVLTADDLFAPAALWFVETMIGAAVECGCTHEQAVDVYRTIWYYIVGNLIIRVNGGRRRARADAPIHRDRAMVEFSTGIYPHLEAVAQRWDALTTRDTHRLGLTAIVDGLLPATSGKPVR</sequence>
<accession>A0A7D6ZFK1</accession>
<dbReference type="GO" id="GO:0000976">
    <property type="term" value="F:transcription cis-regulatory region binding"/>
    <property type="evidence" value="ECO:0007669"/>
    <property type="project" value="TreeGrafter"/>
</dbReference>
<protein>
    <submittedName>
        <fullName evidence="6">TetR family transcriptional regulator</fullName>
    </submittedName>
</protein>
<dbReference type="InterPro" id="IPR036271">
    <property type="entry name" value="Tet_transcr_reg_TetR-rel_C_sf"/>
</dbReference>
<keyword evidence="1" id="KW-0805">Transcription regulation</keyword>
<proteinExistence type="predicted"/>
<dbReference type="PANTHER" id="PTHR30055">
    <property type="entry name" value="HTH-TYPE TRANSCRIPTIONAL REGULATOR RUTR"/>
    <property type="match status" value="1"/>
</dbReference>
<evidence type="ECO:0000256" key="1">
    <source>
        <dbReference type="ARBA" id="ARBA00023015"/>
    </source>
</evidence>
<dbReference type="GO" id="GO:0045892">
    <property type="term" value="P:negative regulation of DNA-templated transcription"/>
    <property type="evidence" value="ECO:0007669"/>
    <property type="project" value="InterPro"/>
</dbReference>
<dbReference type="GO" id="GO:0003700">
    <property type="term" value="F:DNA-binding transcription factor activity"/>
    <property type="evidence" value="ECO:0007669"/>
    <property type="project" value="TreeGrafter"/>
</dbReference>
<gene>
    <name evidence="6" type="ORF">H0264_25860</name>
</gene>
<keyword evidence="2 4" id="KW-0238">DNA-binding</keyword>
<dbReference type="PRINTS" id="PR00455">
    <property type="entry name" value="HTHTETR"/>
</dbReference>
<reference evidence="6 7" key="1">
    <citation type="submission" date="2020-07" db="EMBL/GenBank/DDBJ databases">
        <authorList>
            <person name="Zhuang K."/>
            <person name="Ran Y."/>
        </authorList>
    </citation>
    <scope>NUCLEOTIDE SEQUENCE [LARGE SCALE GENOMIC DNA]</scope>
    <source>
        <strain evidence="6 7">WCH-YHL-001</strain>
    </source>
</reference>
<keyword evidence="7" id="KW-1185">Reference proteome</keyword>
<dbReference type="RefSeq" id="WP_181579946.1">
    <property type="nucleotide sequence ID" value="NZ_CP059399.1"/>
</dbReference>
<evidence type="ECO:0000313" key="7">
    <source>
        <dbReference type="Proteomes" id="UP000515512"/>
    </source>
</evidence>
<dbReference type="PANTHER" id="PTHR30055:SF151">
    <property type="entry name" value="TRANSCRIPTIONAL REGULATORY PROTEIN"/>
    <property type="match status" value="1"/>
</dbReference>
<name>A0A7D6ZFK1_9NOCA</name>
<organism evidence="6 7">
    <name type="scientific">Nocardia huaxiensis</name>
    <dbReference type="NCBI Taxonomy" id="2755382"/>
    <lineage>
        <taxon>Bacteria</taxon>
        <taxon>Bacillati</taxon>
        <taxon>Actinomycetota</taxon>
        <taxon>Actinomycetes</taxon>
        <taxon>Mycobacteriales</taxon>
        <taxon>Nocardiaceae</taxon>
        <taxon>Nocardia</taxon>
    </lineage>
</organism>
<dbReference type="PROSITE" id="PS50977">
    <property type="entry name" value="HTH_TETR_2"/>
    <property type="match status" value="1"/>
</dbReference>
<dbReference type="EMBL" id="CP059399">
    <property type="protein sequence ID" value="QLY28740.1"/>
    <property type="molecule type" value="Genomic_DNA"/>
</dbReference>
<dbReference type="AlphaFoldDB" id="A0A7D6ZFK1"/>
<dbReference type="InterPro" id="IPR009057">
    <property type="entry name" value="Homeodomain-like_sf"/>
</dbReference>
<dbReference type="SUPFAM" id="SSF48498">
    <property type="entry name" value="Tetracyclin repressor-like, C-terminal domain"/>
    <property type="match status" value="1"/>
</dbReference>
<dbReference type="InterPro" id="IPR004111">
    <property type="entry name" value="Repressor_TetR_C"/>
</dbReference>
<dbReference type="Gene3D" id="1.10.357.10">
    <property type="entry name" value="Tetracycline Repressor, domain 2"/>
    <property type="match status" value="1"/>
</dbReference>
<dbReference type="SUPFAM" id="SSF46689">
    <property type="entry name" value="Homeodomain-like"/>
    <property type="match status" value="1"/>
</dbReference>
<dbReference type="InterPro" id="IPR001647">
    <property type="entry name" value="HTH_TetR"/>
</dbReference>
<evidence type="ECO:0000256" key="3">
    <source>
        <dbReference type="ARBA" id="ARBA00023163"/>
    </source>
</evidence>
<dbReference type="Pfam" id="PF02909">
    <property type="entry name" value="TetR_C_1"/>
    <property type="match status" value="1"/>
</dbReference>
<evidence type="ECO:0000259" key="5">
    <source>
        <dbReference type="PROSITE" id="PS50977"/>
    </source>
</evidence>
<evidence type="ECO:0000313" key="6">
    <source>
        <dbReference type="EMBL" id="QLY28740.1"/>
    </source>
</evidence>
<dbReference type="InterPro" id="IPR050109">
    <property type="entry name" value="HTH-type_TetR-like_transc_reg"/>
</dbReference>
<feature type="domain" description="HTH tetR-type" evidence="5">
    <location>
        <begin position="17"/>
        <end position="77"/>
    </location>
</feature>
<evidence type="ECO:0000256" key="4">
    <source>
        <dbReference type="PROSITE-ProRule" id="PRU00335"/>
    </source>
</evidence>
<dbReference type="KEGG" id="nhu:H0264_25860"/>
<dbReference type="Proteomes" id="UP000515512">
    <property type="component" value="Chromosome"/>
</dbReference>
<keyword evidence="3" id="KW-0804">Transcription</keyword>